<dbReference type="KEGG" id="spap:H3Z74_14080"/>
<keyword evidence="2" id="KW-1185">Reference proteome</keyword>
<evidence type="ECO:0000313" key="1">
    <source>
        <dbReference type="EMBL" id="QNQ07919.1"/>
    </source>
</evidence>
<dbReference type="InterPro" id="IPR029033">
    <property type="entry name" value="His_PPase_superfam"/>
</dbReference>
<evidence type="ECO:0000313" key="2">
    <source>
        <dbReference type="Proteomes" id="UP000516148"/>
    </source>
</evidence>
<protein>
    <submittedName>
        <fullName evidence="1">Histidine phosphatase family protein</fullName>
    </submittedName>
</protein>
<accession>A0A7H0LE16</accession>
<dbReference type="EMBL" id="CP061038">
    <property type="protein sequence ID" value="QNQ07919.1"/>
    <property type="molecule type" value="Genomic_DNA"/>
</dbReference>
<organism evidence="1 2">
    <name type="scientific">Sphingomonas alpina</name>
    <dbReference type="NCBI Taxonomy" id="653931"/>
    <lineage>
        <taxon>Bacteria</taxon>
        <taxon>Pseudomonadati</taxon>
        <taxon>Pseudomonadota</taxon>
        <taxon>Alphaproteobacteria</taxon>
        <taxon>Sphingomonadales</taxon>
        <taxon>Sphingomonadaceae</taxon>
        <taxon>Sphingomonas</taxon>
    </lineage>
</organism>
<gene>
    <name evidence="1" type="ORF">H3Z74_14080</name>
</gene>
<reference evidence="1 2" key="1">
    <citation type="submission" date="2020-09" db="EMBL/GenBank/DDBJ databases">
        <title>Sphingomonas sp., a new species isolated from pork steak.</title>
        <authorList>
            <person name="Heidler von Heilborn D."/>
        </authorList>
    </citation>
    <scope>NUCLEOTIDE SEQUENCE [LARGE SCALE GENOMIC DNA]</scope>
    <source>
        <strain evidence="2">S8-3T</strain>
    </source>
</reference>
<dbReference type="SUPFAM" id="SSF53254">
    <property type="entry name" value="Phosphoglycerate mutase-like"/>
    <property type="match status" value="1"/>
</dbReference>
<dbReference type="Proteomes" id="UP000516148">
    <property type="component" value="Chromosome"/>
</dbReference>
<name>A0A7H0LE16_9SPHN</name>
<dbReference type="Pfam" id="PF00300">
    <property type="entry name" value="His_Phos_1"/>
    <property type="match status" value="1"/>
</dbReference>
<sequence length="231" mass="24501">MGSVSPAAAPTRWRAAYPSSRSANPALRAPEKAVAIAYYLSHPQVRVDPAIPVPDWGLSDAGRERLSALAGRAWLASVRRIVSSGERKAIETAEILAPLTGATVEVVAAMHENDRSATGFLPSEEFEATADQFFAQPAQSVRGWERAIDAQARIARAVRRSLADRADDETILFVGHGGVGTLLKCAIAGDPIDRRHDQAAAGGHPGGGNVHAFEADLSASRFGWTAMEELA</sequence>
<dbReference type="AlphaFoldDB" id="A0A7H0LE16"/>
<dbReference type="CDD" id="cd07040">
    <property type="entry name" value="HP"/>
    <property type="match status" value="1"/>
</dbReference>
<dbReference type="InterPro" id="IPR013078">
    <property type="entry name" value="His_Pase_superF_clade-1"/>
</dbReference>
<proteinExistence type="predicted"/>
<dbReference type="Gene3D" id="3.40.50.1240">
    <property type="entry name" value="Phosphoglycerate mutase-like"/>
    <property type="match status" value="1"/>
</dbReference>